<keyword evidence="8" id="KW-0408">Iron</keyword>
<gene>
    <name evidence="11" type="primary">nuoF</name>
    <name evidence="11" type="ORF">MOX91_05065</name>
</gene>
<dbReference type="PANTHER" id="PTHR11780">
    <property type="entry name" value="NADH-UBIQUINONE OXIDOREDUCTASE FLAVOPROTEIN 1 NDUFV1"/>
    <property type="match status" value="1"/>
</dbReference>
<feature type="domain" description="NADH-ubiquinone oxidoreductase 51kDa subunit iron-sulphur binding" evidence="10">
    <location>
        <begin position="348"/>
        <end position="393"/>
    </location>
</feature>
<evidence type="ECO:0000256" key="5">
    <source>
        <dbReference type="ARBA" id="ARBA00022630"/>
    </source>
</evidence>
<dbReference type="SMART" id="SM00928">
    <property type="entry name" value="NADH_4Fe-4S"/>
    <property type="match status" value="1"/>
</dbReference>
<dbReference type="Gene3D" id="1.20.1440.230">
    <property type="entry name" value="NADH-ubiquinone oxidoreductase 51kDa subunit, iron-sulphur binding domain"/>
    <property type="match status" value="1"/>
</dbReference>
<dbReference type="SUPFAM" id="SSF140490">
    <property type="entry name" value="Nqo1C-terminal domain-like"/>
    <property type="match status" value="1"/>
</dbReference>
<dbReference type="InterPro" id="IPR037225">
    <property type="entry name" value="Nuo51_FMN-bd_sf"/>
</dbReference>
<dbReference type="PROSITE" id="PS00645">
    <property type="entry name" value="COMPLEX1_51K_2"/>
    <property type="match status" value="1"/>
</dbReference>
<evidence type="ECO:0000256" key="7">
    <source>
        <dbReference type="ARBA" id="ARBA00022723"/>
    </source>
</evidence>
<proteinExistence type="inferred from homology"/>
<keyword evidence="6" id="KW-0288">FMN</keyword>
<keyword evidence="7" id="KW-0479">Metal-binding</keyword>
<evidence type="ECO:0000256" key="8">
    <source>
        <dbReference type="ARBA" id="ARBA00023004"/>
    </source>
</evidence>
<evidence type="ECO:0000256" key="2">
    <source>
        <dbReference type="ARBA" id="ARBA00001966"/>
    </source>
</evidence>
<evidence type="ECO:0000256" key="9">
    <source>
        <dbReference type="ARBA" id="ARBA00023014"/>
    </source>
</evidence>
<organism evidence="11 12">
    <name type="scientific">Intestinicryptomonas porci</name>
    <dbReference type="NCBI Taxonomy" id="2926320"/>
    <lineage>
        <taxon>Bacteria</taxon>
        <taxon>Pseudomonadati</taxon>
        <taxon>Verrucomicrobiota</taxon>
        <taxon>Opitutia</taxon>
        <taxon>Opitutales</taxon>
        <taxon>Intestinicryptomonaceae</taxon>
        <taxon>Intestinicryptomonas</taxon>
    </lineage>
</organism>
<accession>A0ABU4WG55</accession>
<keyword evidence="12" id="KW-1185">Reference proteome</keyword>
<dbReference type="EMBL" id="JALBUT010000005">
    <property type="protein sequence ID" value="MDX8415550.1"/>
    <property type="molecule type" value="Genomic_DNA"/>
</dbReference>
<dbReference type="InterPro" id="IPR011538">
    <property type="entry name" value="Nuo51_FMN-bd"/>
</dbReference>
<dbReference type="Gene3D" id="3.10.20.600">
    <property type="match status" value="1"/>
</dbReference>
<dbReference type="Proteomes" id="UP001275932">
    <property type="component" value="Unassembled WGS sequence"/>
</dbReference>
<dbReference type="InterPro" id="IPR037207">
    <property type="entry name" value="Nuop51_4Fe4S-bd_sf"/>
</dbReference>
<name>A0ABU4WG55_9BACT</name>
<keyword evidence="5" id="KW-0285">Flavoprotein</keyword>
<dbReference type="SUPFAM" id="SSF142019">
    <property type="entry name" value="Nqo1 FMN-binding domain-like"/>
    <property type="match status" value="1"/>
</dbReference>
<dbReference type="NCBIfam" id="NF010120">
    <property type="entry name" value="PRK13596.1"/>
    <property type="match status" value="1"/>
</dbReference>
<sequence>MAVQEKRILYRHIDIPDWNASIECYEADGGYQVLKEAVKRDRQELCDEVLKSGIKGRGGAGFPMGMKWKFLDRKSGKPIYLVCNADESEPGTCVDREIIYKDPHQLIEGIMCAAFAINAKQAFIYIRGEYINGYRILIEAVKEARAKGYVGENVCGSGYSCEINITRGAGCYICGEETGLISSLAGKRAYPRIKPPYFPAVMGLYDCPTVVNNVKSLCYVPYIFKIGGEAVSKIGVPNDPGTYVWGVSGQVQKPGRYEIESGACTLGEMLYDVCGGPFAGRTFKAIIPGGSSMKILKWGEKFDIKQPDGSVKELKVEDIPLSAPSLMSCGTALGSAGIIVMDNTVDMVEAMANLNAFYAHESCGQCTPCREGSLWISKITKRICSGGGRLEDPELLMSLADNICGHTICAHGEGMAWPVQSNVAKFKDEYMAKISRQLAGEGEARLDKNSYRLI</sequence>
<comment type="cofactor">
    <cofactor evidence="1">
        <name>FMN</name>
        <dbReference type="ChEBI" id="CHEBI:58210"/>
    </cofactor>
</comment>
<dbReference type="Pfam" id="PF10589">
    <property type="entry name" value="NADH_4Fe-4S"/>
    <property type="match status" value="1"/>
</dbReference>
<dbReference type="InterPro" id="IPR001949">
    <property type="entry name" value="NADH-UbQ_OxRdtase_51kDa_CS"/>
</dbReference>
<dbReference type="Pfam" id="PF01512">
    <property type="entry name" value="Complex1_51K"/>
    <property type="match status" value="1"/>
</dbReference>
<dbReference type="InterPro" id="IPR050837">
    <property type="entry name" value="ComplexI_51kDa_subunit"/>
</dbReference>
<dbReference type="Gene3D" id="3.40.50.11540">
    <property type="entry name" value="NADH-ubiquinone oxidoreductase 51kDa subunit"/>
    <property type="match status" value="1"/>
</dbReference>
<evidence type="ECO:0000256" key="4">
    <source>
        <dbReference type="ARBA" id="ARBA00022485"/>
    </source>
</evidence>
<keyword evidence="4" id="KW-0004">4Fe-4S</keyword>
<evidence type="ECO:0000313" key="11">
    <source>
        <dbReference type="EMBL" id="MDX8415550.1"/>
    </source>
</evidence>
<evidence type="ECO:0000259" key="10">
    <source>
        <dbReference type="SMART" id="SM00928"/>
    </source>
</evidence>
<dbReference type="InterPro" id="IPR019575">
    <property type="entry name" value="Nuop51_4Fe4S-bd"/>
</dbReference>
<evidence type="ECO:0000256" key="3">
    <source>
        <dbReference type="ARBA" id="ARBA00007523"/>
    </source>
</evidence>
<dbReference type="SUPFAM" id="SSF142984">
    <property type="entry name" value="Nqo1 middle domain-like"/>
    <property type="match status" value="1"/>
</dbReference>
<evidence type="ECO:0000313" key="12">
    <source>
        <dbReference type="Proteomes" id="UP001275932"/>
    </source>
</evidence>
<comment type="caution">
    <text evidence="11">The sequence shown here is derived from an EMBL/GenBank/DDBJ whole genome shotgun (WGS) entry which is preliminary data.</text>
</comment>
<dbReference type="RefSeq" id="WP_370396997.1">
    <property type="nucleotide sequence ID" value="NZ_JALBUT010000005.1"/>
</dbReference>
<reference evidence="11 12" key="1">
    <citation type="submission" date="2022-03" db="EMBL/GenBank/DDBJ databases">
        <title>Novel taxa within the pig intestine.</title>
        <authorList>
            <person name="Wylensek D."/>
            <person name="Bishof K."/>
            <person name="Afrizal A."/>
            <person name="Clavel T."/>
        </authorList>
    </citation>
    <scope>NUCLEOTIDE SEQUENCE [LARGE SCALE GENOMIC DNA]</scope>
    <source>
        <strain evidence="11 12">CLA-KB-P66</strain>
    </source>
</reference>
<keyword evidence="9" id="KW-0411">Iron-sulfur</keyword>
<evidence type="ECO:0000256" key="1">
    <source>
        <dbReference type="ARBA" id="ARBA00001917"/>
    </source>
</evidence>
<dbReference type="Gene3D" id="6.10.250.1450">
    <property type="match status" value="1"/>
</dbReference>
<comment type="cofactor">
    <cofactor evidence="2">
        <name>[4Fe-4S] cluster</name>
        <dbReference type="ChEBI" id="CHEBI:49883"/>
    </cofactor>
</comment>
<dbReference type="PANTHER" id="PTHR11780:SF10">
    <property type="entry name" value="NADH DEHYDROGENASE [UBIQUINONE] FLAVOPROTEIN 1, MITOCHONDRIAL"/>
    <property type="match status" value="1"/>
</dbReference>
<protein>
    <submittedName>
        <fullName evidence="11">NADH-quinone oxidoreductase subunit NuoF</fullName>
    </submittedName>
</protein>
<comment type="similarity">
    <text evidence="3">Belongs to the complex I 51 kDa subunit family.</text>
</comment>
<evidence type="ECO:0000256" key="6">
    <source>
        <dbReference type="ARBA" id="ARBA00022643"/>
    </source>
</evidence>